<accession>A0A934KI41</accession>
<dbReference type="PROSITE" id="PS00211">
    <property type="entry name" value="ABC_TRANSPORTER_1"/>
    <property type="match status" value="1"/>
</dbReference>
<sequence length="215" mass="23765">MEHPPGSVVLQDAVAGYGTRKVLDRITCSYVPGQFVMVTGASGAGKTTFMRLLYGVVRLRSGEGFVDGIDLRRLWPWQVSGLRRRLGFVFQSYELLPHLTALENVRLPLELAQWSIESPEDVAHQALRRVGLADLADRRPDHLSGGQQQRVAIARAIAHQPRILLADEPTGNLDTIATWQVLDLLAELSEDGMTVLLATHDATALQHFDGEVLRL</sequence>
<evidence type="ECO:0000256" key="3">
    <source>
        <dbReference type="ARBA" id="ARBA00022840"/>
    </source>
</evidence>
<dbReference type="InterPro" id="IPR017871">
    <property type="entry name" value="ABC_transporter-like_CS"/>
</dbReference>
<dbReference type="GO" id="GO:0022857">
    <property type="term" value="F:transmembrane transporter activity"/>
    <property type="evidence" value="ECO:0007669"/>
    <property type="project" value="TreeGrafter"/>
</dbReference>
<protein>
    <submittedName>
        <fullName evidence="5">ABC transporter ATP-binding protein</fullName>
    </submittedName>
</protein>
<dbReference type="Proteomes" id="UP000620075">
    <property type="component" value="Unassembled WGS sequence"/>
</dbReference>
<dbReference type="InterPro" id="IPR003439">
    <property type="entry name" value="ABC_transporter-like_ATP-bd"/>
</dbReference>
<dbReference type="InterPro" id="IPR017911">
    <property type="entry name" value="MacB-like_ATP-bd"/>
</dbReference>
<keyword evidence="1" id="KW-0813">Transport</keyword>
<dbReference type="RefSeq" id="WP_338178920.1">
    <property type="nucleotide sequence ID" value="NZ_JAEKNQ010000033.1"/>
</dbReference>
<feature type="domain" description="ABC transporter" evidence="4">
    <location>
        <begin position="8"/>
        <end position="215"/>
    </location>
</feature>
<dbReference type="CDD" id="cd03255">
    <property type="entry name" value="ABC_MJ0796_LolCDE_FtsE"/>
    <property type="match status" value="1"/>
</dbReference>
<dbReference type="SUPFAM" id="SSF52540">
    <property type="entry name" value="P-loop containing nucleoside triphosphate hydrolases"/>
    <property type="match status" value="1"/>
</dbReference>
<comment type="caution">
    <text evidence="5">The sequence shown here is derived from an EMBL/GenBank/DDBJ whole genome shotgun (WGS) entry which is preliminary data.</text>
</comment>
<evidence type="ECO:0000259" key="4">
    <source>
        <dbReference type="PROSITE" id="PS50893"/>
    </source>
</evidence>
<organism evidence="5 6">
    <name type="scientific">Candidatus Dormiibacter inghamiae</name>
    <dbReference type="NCBI Taxonomy" id="3127013"/>
    <lineage>
        <taxon>Bacteria</taxon>
        <taxon>Bacillati</taxon>
        <taxon>Candidatus Dormiibacterota</taxon>
        <taxon>Candidatus Dormibacteria</taxon>
        <taxon>Candidatus Dormibacterales</taxon>
        <taxon>Candidatus Dormibacteraceae</taxon>
        <taxon>Candidatus Dormiibacter</taxon>
    </lineage>
</organism>
<dbReference type="GO" id="GO:0005524">
    <property type="term" value="F:ATP binding"/>
    <property type="evidence" value="ECO:0007669"/>
    <property type="project" value="UniProtKB-KW"/>
</dbReference>
<evidence type="ECO:0000313" key="5">
    <source>
        <dbReference type="EMBL" id="MBJ7603238.1"/>
    </source>
</evidence>
<evidence type="ECO:0000256" key="2">
    <source>
        <dbReference type="ARBA" id="ARBA00022741"/>
    </source>
</evidence>
<reference evidence="5 6" key="1">
    <citation type="submission" date="2020-10" db="EMBL/GenBank/DDBJ databases">
        <title>Ca. Dormibacterota MAGs.</title>
        <authorList>
            <person name="Montgomery K."/>
        </authorList>
    </citation>
    <scope>NUCLEOTIDE SEQUENCE [LARGE SCALE GENOMIC DNA]</scope>
    <source>
        <strain evidence="5">SC8811_S16_3</strain>
    </source>
</reference>
<dbReference type="InterPro" id="IPR015854">
    <property type="entry name" value="ABC_transpr_LolD-like"/>
</dbReference>
<dbReference type="EMBL" id="JAEKNQ010000033">
    <property type="protein sequence ID" value="MBJ7603238.1"/>
    <property type="molecule type" value="Genomic_DNA"/>
</dbReference>
<proteinExistence type="predicted"/>
<evidence type="ECO:0000313" key="6">
    <source>
        <dbReference type="Proteomes" id="UP000620075"/>
    </source>
</evidence>
<dbReference type="SMART" id="SM00382">
    <property type="entry name" value="AAA"/>
    <property type="match status" value="1"/>
</dbReference>
<dbReference type="Pfam" id="PF00005">
    <property type="entry name" value="ABC_tran"/>
    <property type="match status" value="1"/>
</dbReference>
<keyword evidence="2" id="KW-0547">Nucleotide-binding</keyword>
<keyword evidence="3 5" id="KW-0067">ATP-binding</keyword>
<dbReference type="InterPro" id="IPR027417">
    <property type="entry name" value="P-loop_NTPase"/>
</dbReference>
<dbReference type="GO" id="GO:0016887">
    <property type="term" value="F:ATP hydrolysis activity"/>
    <property type="evidence" value="ECO:0007669"/>
    <property type="project" value="InterPro"/>
</dbReference>
<name>A0A934KI41_9BACT</name>
<dbReference type="GO" id="GO:0005886">
    <property type="term" value="C:plasma membrane"/>
    <property type="evidence" value="ECO:0007669"/>
    <property type="project" value="TreeGrafter"/>
</dbReference>
<evidence type="ECO:0000256" key="1">
    <source>
        <dbReference type="ARBA" id="ARBA00022448"/>
    </source>
</evidence>
<dbReference type="PROSITE" id="PS50893">
    <property type="entry name" value="ABC_TRANSPORTER_2"/>
    <property type="match status" value="1"/>
</dbReference>
<gene>
    <name evidence="5" type="ORF">JF888_08645</name>
</gene>
<dbReference type="AlphaFoldDB" id="A0A934KI41"/>
<dbReference type="PANTHER" id="PTHR24220">
    <property type="entry name" value="IMPORT ATP-BINDING PROTEIN"/>
    <property type="match status" value="1"/>
</dbReference>
<dbReference type="Gene3D" id="3.40.50.300">
    <property type="entry name" value="P-loop containing nucleotide triphosphate hydrolases"/>
    <property type="match status" value="1"/>
</dbReference>
<dbReference type="InterPro" id="IPR003593">
    <property type="entry name" value="AAA+_ATPase"/>
</dbReference>